<dbReference type="Proteomes" id="UP000324705">
    <property type="component" value="Chromosome 7A"/>
</dbReference>
<reference evidence="2 3" key="1">
    <citation type="submission" date="2017-09" db="EMBL/GenBank/DDBJ databases">
        <authorList>
            <consortium name="International Durum Wheat Genome Sequencing Consortium (IDWGSC)"/>
            <person name="Milanesi L."/>
        </authorList>
    </citation>
    <scope>NUCLEOTIDE SEQUENCE [LARGE SCALE GENOMIC DNA]</scope>
    <source>
        <strain evidence="3">cv. Svevo</strain>
    </source>
</reference>
<name>A0A9R0ZI24_TRITD</name>
<dbReference type="GO" id="GO:0005096">
    <property type="term" value="F:GTPase activator activity"/>
    <property type="evidence" value="ECO:0007669"/>
    <property type="project" value="TreeGrafter"/>
</dbReference>
<dbReference type="InterPro" id="IPR000195">
    <property type="entry name" value="Rab-GAP-TBC_dom"/>
</dbReference>
<dbReference type="GO" id="GO:0006886">
    <property type="term" value="P:intracellular protein transport"/>
    <property type="evidence" value="ECO:0007669"/>
    <property type="project" value="TreeGrafter"/>
</dbReference>
<feature type="domain" description="Rab-GAP TBC" evidence="1">
    <location>
        <begin position="109"/>
        <end position="284"/>
    </location>
</feature>
<evidence type="ECO:0000259" key="1">
    <source>
        <dbReference type="PROSITE" id="PS50086"/>
    </source>
</evidence>
<dbReference type="PROSITE" id="PS50086">
    <property type="entry name" value="TBC_RABGAP"/>
    <property type="match status" value="1"/>
</dbReference>
<dbReference type="FunFam" id="1.10.472.80:FF:000009">
    <property type="entry name" value="TBC1 domain family member 13"/>
    <property type="match status" value="1"/>
</dbReference>
<evidence type="ECO:0000313" key="3">
    <source>
        <dbReference type="Proteomes" id="UP000324705"/>
    </source>
</evidence>
<dbReference type="PANTHER" id="PTHR22957:SF438">
    <property type="entry name" value="YPT_RAB-GAP DOMAIN OF GYP1P SUPERFAMILY PROTEIN"/>
    <property type="match status" value="1"/>
</dbReference>
<evidence type="ECO:0000313" key="2">
    <source>
        <dbReference type="EMBL" id="VAI78287.1"/>
    </source>
</evidence>
<dbReference type="EMBL" id="LT934123">
    <property type="protein sequence ID" value="VAI78287.1"/>
    <property type="molecule type" value="Genomic_DNA"/>
</dbReference>
<dbReference type="SUPFAM" id="SSF47923">
    <property type="entry name" value="Ypt/Rab-GAP domain of gyp1p"/>
    <property type="match status" value="2"/>
</dbReference>
<dbReference type="Gene3D" id="1.10.472.80">
    <property type="entry name" value="Ypt/Rab-GAP domain of gyp1p, domain 3"/>
    <property type="match status" value="1"/>
</dbReference>
<protein>
    <recommendedName>
        <fullName evidence="1">Rab-GAP TBC domain-containing protein</fullName>
    </recommendedName>
</protein>
<dbReference type="Pfam" id="PF00566">
    <property type="entry name" value="RabGAP-TBC"/>
    <property type="match status" value="1"/>
</dbReference>
<proteinExistence type="predicted"/>
<dbReference type="SMART" id="SM00164">
    <property type="entry name" value="TBC"/>
    <property type="match status" value="1"/>
</dbReference>
<dbReference type="Gramene" id="TRITD7Av1G209600.6">
    <property type="protein sequence ID" value="TRITD7Av1G209600.6"/>
    <property type="gene ID" value="TRITD7Av1G209600"/>
</dbReference>
<accession>A0A9R0ZI24</accession>
<keyword evidence="3" id="KW-1185">Reference proteome</keyword>
<dbReference type="InterPro" id="IPR035969">
    <property type="entry name" value="Rab-GAP_TBC_sf"/>
</dbReference>
<organism evidence="2 3">
    <name type="scientific">Triticum turgidum subsp. durum</name>
    <name type="common">Durum wheat</name>
    <name type="synonym">Triticum durum</name>
    <dbReference type="NCBI Taxonomy" id="4567"/>
    <lineage>
        <taxon>Eukaryota</taxon>
        <taxon>Viridiplantae</taxon>
        <taxon>Streptophyta</taxon>
        <taxon>Embryophyta</taxon>
        <taxon>Tracheophyta</taxon>
        <taxon>Spermatophyta</taxon>
        <taxon>Magnoliopsida</taxon>
        <taxon>Liliopsida</taxon>
        <taxon>Poales</taxon>
        <taxon>Poaceae</taxon>
        <taxon>BOP clade</taxon>
        <taxon>Pooideae</taxon>
        <taxon>Triticodae</taxon>
        <taxon>Triticeae</taxon>
        <taxon>Triticinae</taxon>
        <taxon>Triticum</taxon>
    </lineage>
</organism>
<dbReference type="AlphaFoldDB" id="A0A9R0ZI24"/>
<gene>
    <name evidence="2" type="ORF">TRITD_7Av1G209600</name>
</gene>
<sequence length="342" mass="39249">MVAWEVVPTKRRRRVGRRIELGGKTCALEVNETVRDGCAQSYASEGEDNDAWGERYGGSSTGRVRMMMLGENDMEASSTGWSASMTRKLWVRRCICTIQSWEAGSDPIGSSENIHVIQESEILEQIDRDVKRTHPDKSFFSAKSNQESLRRILIIFSRLYPSVRYVQGLNEVLAPLFYVLKNDLDTSNSTSAEADTFFCFVELISGFKNNYCKHLDNSRVGIRSILSKLSQLLKKHDEELWRHMEVITKVYPQYYAFRWITLLLTMEFSFNVCIHIWDAMLGDPEGPPDTLLRICCAMLILVRKRLLVGDFTANIQLLQHYPQTNIDHLLHIANRLRGTMPS</sequence>
<dbReference type="Gene3D" id="1.10.8.270">
    <property type="entry name" value="putative rabgap domain of human tbc1 domain family member 14 like domains"/>
    <property type="match status" value="1"/>
</dbReference>
<dbReference type="PANTHER" id="PTHR22957">
    <property type="entry name" value="TBC1 DOMAIN FAMILY MEMBER GTPASE-ACTIVATING PROTEIN"/>
    <property type="match status" value="1"/>
</dbReference>